<dbReference type="PANTHER" id="PTHR21600">
    <property type="entry name" value="MITOCHONDRIAL RNA PSEUDOURIDINE SYNTHASE"/>
    <property type="match status" value="1"/>
</dbReference>
<dbReference type="InterPro" id="IPR050188">
    <property type="entry name" value="RluA_PseudoU_synthase"/>
</dbReference>
<accession>A0A502C930</accession>
<sequence>MSPPAAAVVRDPHASTVHLPPGAWATVLDGLCAQFTTVSRAQWLDRIARGRVLDGQGGAITPDTPYRVGLRIHYYREVVDEAPIPFTETVLHADDHLVVADKPHFLPVTPAGGYVEQTLLRRLIRRLGNPELVPLHRIDRLTAGLVLFSTNPASRAAYQALFRERRIDKRYQALAPGLPALSFPLRRCTRIVAGEPFFRMRESDGEPNSETQIDVIERGEHDWRYALQPVTGRKHQLRVHMAALGAPIMGDTLYPVLAEKSADDHRQPLMLLAQSLAFVDPLSGERRRFESRLSLQR</sequence>
<reference evidence="2 3" key="1">
    <citation type="journal article" date="2019" name="Environ. Microbiol.">
        <title>Species interactions and distinct microbial communities in high Arctic permafrost affected cryosols are associated with the CH4 and CO2 gas fluxes.</title>
        <authorList>
            <person name="Altshuler I."/>
            <person name="Hamel J."/>
            <person name="Turney S."/>
            <person name="Magnuson E."/>
            <person name="Levesque R."/>
            <person name="Greer C."/>
            <person name="Whyte L.G."/>
        </authorList>
    </citation>
    <scope>NUCLEOTIDE SEQUENCE [LARGE SCALE GENOMIC DNA]</scope>
    <source>
        <strain evidence="2 3">S13Y</strain>
    </source>
</reference>
<name>A0A502C930_9GAMM</name>
<dbReference type="PROSITE" id="PS01129">
    <property type="entry name" value="PSI_RLU"/>
    <property type="match status" value="1"/>
</dbReference>
<dbReference type="OrthoDB" id="9807829at2"/>
<dbReference type="Pfam" id="PF00849">
    <property type="entry name" value="PseudoU_synth_2"/>
    <property type="match status" value="1"/>
</dbReference>
<evidence type="ECO:0000259" key="1">
    <source>
        <dbReference type="Pfam" id="PF00849"/>
    </source>
</evidence>
<keyword evidence="3" id="KW-1185">Reference proteome</keyword>
<dbReference type="GO" id="GO:0003723">
    <property type="term" value="F:RNA binding"/>
    <property type="evidence" value="ECO:0007669"/>
    <property type="project" value="InterPro"/>
</dbReference>
<comment type="caution">
    <text evidence="2">The sequence shown here is derived from an EMBL/GenBank/DDBJ whole genome shotgun (WGS) entry which is preliminary data.</text>
</comment>
<dbReference type="GO" id="GO:0009982">
    <property type="term" value="F:pseudouridine synthase activity"/>
    <property type="evidence" value="ECO:0007669"/>
    <property type="project" value="InterPro"/>
</dbReference>
<organism evidence="2 3">
    <name type="scientific">Rhodanobacter glycinis</name>
    <dbReference type="NCBI Taxonomy" id="582702"/>
    <lineage>
        <taxon>Bacteria</taxon>
        <taxon>Pseudomonadati</taxon>
        <taxon>Pseudomonadota</taxon>
        <taxon>Gammaproteobacteria</taxon>
        <taxon>Lysobacterales</taxon>
        <taxon>Rhodanobacteraceae</taxon>
        <taxon>Rhodanobacter</taxon>
    </lineage>
</organism>
<dbReference type="Gene3D" id="3.30.2350.10">
    <property type="entry name" value="Pseudouridine synthase"/>
    <property type="match status" value="1"/>
</dbReference>
<dbReference type="EMBL" id="RCZO01000006">
    <property type="protein sequence ID" value="TPG08261.1"/>
    <property type="molecule type" value="Genomic_DNA"/>
</dbReference>
<protein>
    <submittedName>
        <fullName evidence="2">Pseudouridine synthase</fullName>
    </submittedName>
</protein>
<dbReference type="PANTHER" id="PTHR21600:SF84">
    <property type="entry name" value="PSEUDOURIDINE SYNTHASE RSUA_RLUA-LIKE DOMAIN-CONTAINING PROTEIN"/>
    <property type="match status" value="1"/>
</dbReference>
<proteinExistence type="predicted"/>
<dbReference type="InterPro" id="IPR006224">
    <property type="entry name" value="PsdUridine_synth_RluA-like_CS"/>
</dbReference>
<dbReference type="GO" id="GO:0140098">
    <property type="term" value="F:catalytic activity, acting on RNA"/>
    <property type="evidence" value="ECO:0007669"/>
    <property type="project" value="UniProtKB-ARBA"/>
</dbReference>
<evidence type="ECO:0000313" key="2">
    <source>
        <dbReference type="EMBL" id="TPG08261.1"/>
    </source>
</evidence>
<dbReference type="SUPFAM" id="SSF55120">
    <property type="entry name" value="Pseudouridine synthase"/>
    <property type="match status" value="1"/>
</dbReference>
<dbReference type="InterPro" id="IPR020103">
    <property type="entry name" value="PsdUridine_synth_cat_dom_sf"/>
</dbReference>
<gene>
    <name evidence="2" type="ORF">EAH88_11515</name>
</gene>
<feature type="domain" description="Pseudouridine synthase RsuA/RluA-like" evidence="1">
    <location>
        <begin position="96"/>
        <end position="243"/>
    </location>
</feature>
<dbReference type="AlphaFoldDB" id="A0A502C930"/>
<dbReference type="GO" id="GO:0000455">
    <property type="term" value="P:enzyme-directed rRNA pseudouridine synthesis"/>
    <property type="evidence" value="ECO:0007669"/>
    <property type="project" value="TreeGrafter"/>
</dbReference>
<dbReference type="RefSeq" id="WP_140652758.1">
    <property type="nucleotide sequence ID" value="NZ_RCZB01000001.1"/>
</dbReference>
<dbReference type="InterPro" id="IPR006145">
    <property type="entry name" value="PsdUridine_synth_RsuA/RluA"/>
</dbReference>
<dbReference type="Proteomes" id="UP000319486">
    <property type="component" value="Unassembled WGS sequence"/>
</dbReference>
<evidence type="ECO:0000313" key="3">
    <source>
        <dbReference type="Proteomes" id="UP000319486"/>
    </source>
</evidence>